<dbReference type="EMBL" id="JAVRJZ010006472">
    <property type="protein sequence ID" value="KAK2701258.1"/>
    <property type="molecule type" value="Genomic_DNA"/>
</dbReference>
<feature type="non-terminal residue" evidence="1">
    <location>
        <position position="1"/>
    </location>
</feature>
<comment type="caution">
    <text evidence="1">The sequence shown here is derived from an EMBL/GenBank/DDBJ whole genome shotgun (WGS) entry which is preliminary data.</text>
</comment>
<protein>
    <submittedName>
        <fullName evidence="1">Uncharacterized protein</fullName>
    </submittedName>
</protein>
<evidence type="ECO:0000313" key="2">
    <source>
        <dbReference type="Proteomes" id="UP001187531"/>
    </source>
</evidence>
<keyword evidence="2" id="KW-1185">Reference proteome</keyword>
<evidence type="ECO:0000313" key="1">
    <source>
        <dbReference type="EMBL" id="KAK2701258.1"/>
    </source>
</evidence>
<sequence>MAGGQADSFWGANDDSVASKAGPGAGTVNSVVWAKPKARVVVNEEPETGLLEMALIGLLYCVNRDIVNLQKKRGLGSDTSEALREEYFNKAVGRLGYKDTLPNLDQSQQVYNSCRIQKTYPVEPIVGETLTQCILLQSWVDDVTIDAREEA</sequence>
<gene>
    <name evidence="1" type="ORF">QYM36_020082</name>
</gene>
<dbReference type="Proteomes" id="UP001187531">
    <property type="component" value="Unassembled WGS sequence"/>
</dbReference>
<organism evidence="1 2">
    <name type="scientific">Artemia franciscana</name>
    <name type="common">Brine shrimp</name>
    <name type="synonym">Artemia sanfranciscana</name>
    <dbReference type="NCBI Taxonomy" id="6661"/>
    <lineage>
        <taxon>Eukaryota</taxon>
        <taxon>Metazoa</taxon>
        <taxon>Ecdysozoa</taxon>
        <taxon>Arthropoda</taxon>
        <taxon>Crustacea</taxon>
        <taxon>Branchiopoda</taxon>
        <taxon>Anostraca</taxon>
        <taxon>Artemiidae</taxon>
        <taxon>Artemia</taxon>
    </lineage>
</organism>
<dbReference type="AlphaFoldDB" id="A0AA88H0C8"/>
<proteinExistence type="predicted"/>
<reference evidence="1" key="1">
    <citation type="submission" date="2023-07" db="EMBL/GenBank/DDBJ databases">
        <title>Chromosome-level genome assembly of Artemia franciscana.</title>
        <authorList>
            <person name="Jo E."/>
        </authorList>
    </citation>
    <scope>NUCLEOTIDE SEQUENCE</scope>
    <source>
        <tissue evidence="1">Whole body</tissue>
    </source>
</reference>
<accession>A0AA88H0C8</accession>
<name>A0AA88H0C8_ARTSF</name>